<keyword evidence="2" id="KW-1185">Reference proteome</keyword>
<gene>
    <name evidence="1" type="ORF">HT134_01330</name>
</gene>
<name>A0A7Y6IIC1_9ACTN</name>
<dbReference type="EMBL" id="JABWGO010000001">
    <property type="protein sequence ID" value="NUW38773.1"/>
    <property type="molecule type" value="Genomic_DNA"/>
</dbReference>
<keyword evidence="1" id="KW-0238">DNA-binding</keyword>
<organism evidence="1 2">
    <name type="scientific">Nonomuraea rhodomycinica</name>
    <dbReference type="NCBI Taxonomy" id="1712872"/>
    <lineage>
        <taxon>Bacteria</taxon>
        <taxon>Bacillati</taxon>
        <taxon>Actinomycetota</taxon>
        <taxon>Actinomycetes</taxon>
        <taxon>Streptosporangiales</taxon>
        <taxon>Streptosporangiaceae</taxon>
        <taxon>Nonomuraea</taxon>
    </lineage>
</organism>
<dbReference type="RefSeq" id="WP_175598407.1">
    <property type="nucleotide sequence ID" value="NZ_JABWGO010000001.1"/>
</dbReference>
<dbReference type="Pfam" id="PF06224">
    <property type="entry name" value="AlkZ-like"/>
    <property type="match status" value="1"/>
</dbReference>
<evidence type="ECO:0000313" key="1">
    <source>
        <dbReference type="EMBL" id="NUW38773.1"/>
    </source>
</evidence>
<sequence>MIELSWREVSARRLERQGLATPLKAGGPAATVGAMCGAHAQVMSAAELSVALRLDGATRSTVREALWGTRELVKTHGPRGTVHLLPAADLPMWVSALSELPLAGPSFPEHVRMTGEQTQAVIQAVAIAVRGRELTVDELGEAVVAATGPWAGDLVMPAFQTMWPRWRQAMAVAAHRGAFVYGPARGRKVTYTAPPPGTLPGPAGGAGELLRRYLLAYGPATPQEFAQWLGAPAAWAARLFASADLEEVRFAGRPAWVVAGDTETPGEPPRGVRLLPYFDAYLVAGRPRELLYPGAAAGRALNGGQAGNHAVLLVDGEVAGVWHQRRSGRRVHVTVEPLRPLTAARSRELDDQVARVGEILEGRPELTVGPVTTGPHA</sequence>
<accession>A0A7Y6IIC1</accession>
<protein>
    <submittedName>
        <fullName evidence="1">Winged helix DNA-binding domain-containing protein</fullName>
    </submittedName>
</protein>
<dbReference type="InterPro" id="IPR009351">
    <property type="entry name" value="AlkZ-like"/>
</dbReference>
<dbReference type="AlphaFoldDB" id="A0A7Y6IIC1"/>
<reference evidence="1 2" key="1">
    <citation type="submission" date="2020-06" db="EMBL/GenBank/DDBJ databases">
        <authorList>
            <person name="Chanama M."/>
        </authorList>
    </citation>
    <scope>NUCLEOTIDE SEQUENCE [LARGE SCALE GENOMIC DNA]</scope>
    <source>
        <strain evidence="1 2">TBRC6557</strain>
    </source>
</reference>
<dbReference type="PANTHER" id="PTHR38479">
    <property type="entry name" value="LMO0824 PROTEIN"/>
    <property type="match status" value="1"/>
</dbReference>
<proteinExistence type="predicted"/>
<dbReference type="GO" id="GO:0003677">
    <property type="term" value="F:DNA binding"/>
    <property type="evidence" value="ECO:0007669"/>
    <property type="project" value="UniProtKB-KW"/>
</dbReference>
<dbReference type="PANTHER" id="PTHR38479:SF2">
    <property type="entry name" value="WINGED HELIX DNA-BINDING DOMAIN-CONTAINING PROTEIN"/>
    <property type="match status" value="1"/>
</dbReference>
<evidence type="ECO:0000313" key="2">
    <source>
        <dbReference type="Proteomes" id="UP000546126"/>
    </source>
</evidence>
<dbReference type="Proteomes" id="UP000546126">
    <property type="component" value="Unassembled WGS sequence"/>
</dbReference>
<comment type="caution">
    <text evidence="1">The sequence shown here is derived from an EMBL/GenBank/DDBJ whole genome shotgun (WGS) entry which is preliminary data.</text>
</comment>